<keyword evidence="8" id="KW-0539">Nucleus</keyword>
<evidence type="ECO:0000256" key="4">
    <source>
        <dbReference type="ARBA" id="ARBA00023015"/>
    </source>
</evidence>
<feature type="compositionally biased region" description="Polar residues" evidence="10">
    <location>
        <begin position="389"/>
        <end position="401"/>
    </location>
</feature>
<dbReference type="GO" id="GO:0005634">
    <property type="term" value="C:nucleus"/>
    <property type="evidence" value="ECO:0007669"/>
    <property type="project" value="UniProtKB-SubCell"/>
</dbReference>
<evidence type="ECO:0000313" key="12">
    <source>
        <dbReference type="EMBL" id="TEB29023.1"/>
    </source>
</evidence>
<evidence type="ECO:0000256" key="2">
    <source>
        <dbReference type="ARBA" id="ARBA00008638"/>
    </source>
</evidence>
<evidence type="ECO:0000256" key="1">
    <source>
        <dbReference type="ARBA" id="ARBA00004123"/>
    </source>
</evidence>
<accession>A0A4Y7T4B4</accession>
<feature type="region of interest" description="Disordered" evidence="10">
    <location>
        <begin position="314"/>
        <end position="346"/>
    </location>
</feature>
<dbReference type="AlphaFoldDB" id="A0A4Y7T4B4"/>
<feature type="compositionally biased region" description="Low complexity" evidence="10">
    <location>
        <begin position="334"/>
        <end position="346"/>
    </location>
</feature>
<proteinExistence type="inferred from homology"/>
<dbReference type="OrthoDB" id="10266018at2759"/>
<keyword evidence="3" id="KW-0678">Repressor</keyword>
<feature type="compositionally biased region" description="Low complexity" evidence="10">
    <location>
        <begin position="420"/>
        <end position="429"/>
    </location>
</feature>
<evidence type="ECO:0000256" key="7">
    <source>
        <dbReference type="ARBA" id="ARBA00023163"/>
    </source>
</evidence>
<reference evidence="12 13" key="1">
    <citation type="journal article" date="2019" name="Nat. Ecol. Evol.">
        <title>Megaphylogeny resolves global patterns of mushroom evolution.</title>
        <authorList>
            <person name="Varga T."/>
            <person name="Krizsan K."/>
            <person name="Foldi C."/>
            <person name="Dima B."/>
            <person name="Sanchez-Garcia M."/>
            <person name="Sanchez-Ramirez S."/>
            <person name="Szollosi G.J."/>
            <person name="Szarkandi J.G."/>
            <person name="Papp V."/>
            <person name="Albert L."/>
            <person name="Andreopoulos W."/>
            <person name="Angelini C."/>
            <person name="Antonin V."/>
            <person name="Barry K.W."/>
            <person name="Bougher N.L."/>
            <person name="Buchanan P."/>
            <person name="Buyck B."/>
            <person name="Bense V."/>
            <person name="Catcheside P."/>
            <person name="Chovatia M."/>
            <person name="Cooper J."/>
            <person name="Damon W."/>
            <person name="Desjardin D."/>
            <person name="Finy P."/>
            <person name="Geml J."/>
            <person name="Haridas S."/>
            <person name="Hughes K."/>
            <person name="Justo A."/>
            <person name="Karasinski D."/>
            <person name="Kautmanova I."/>
            <person name="Kiss B."/>
            <person name="Kocsube S."/>
            <person name="Kotiranta H."/>
            <person name="LaButti K.M."/>
            <person name="Lechner B.E."/>
            <person name="Liimatainen K."/>
            <person name="Lipzen A."/>
            <person name="Lukacs Z."/>
            <person name="Mihaltcheva S."/>
            <person name="Morgado L.N."/>
            <person name="Niskanen T."/>
            <person name="Noordeloos M.E."/>
            <person name="Ohm R.A."/>
            <person name="Ortiz-Santana B."/>
            <person name="Ovrebo C."/>
            <person name="Racz N."/>
            <person name="Riley R."/>
            <person name="Savchenko A."/>
            <person name="Shiryaev A."/>
            <person name="Soop K."/>
            <person name="Spirin V."/>
            <person name="Szebenyi C."/>
            <person name="Tomsovsky M."/>
            <person name="Tulloss R.E."/>
            <person name="Uehling J."/>
            <person name="Grigoriev I.V."/>
            <person name="Vagvolgyi C."/>
            <person name="Papp T."/>
            <person name="Martin F.M."/>
            <person name="Miettinen O."/>
            <person name="Hibbett D.S."/>
            <person name="Nagy L.G."/>
        </authorList>
    </citation>
    <scope>NUCLEOTIDE SEQUENCE [LARGE SCALE GENOMIC DNA]</scope>
    <source>
        <strain evidence="12 13">FP101781</strain>
    </source>
</reference>
<feature type="domain" description="Cyclin-like" evidence="11">
    <location>
        <begin position="47"/>
        <end position="141"/>
    </location>
</feature>
<evidence type="ECO:0000313" key="13">
    <source>
        <dbReference type="Proteomes" id="UP000298030"/>
    </source>
</evidence>
<dbReference type="STRING" id="71717.A0A4Y7T4B4"/>
<feature type="compositionally biased region" description="Pro residues" evidence="10">
    <location>
        <begin position="430"/>
        <end position="441"/>
    </location>
</feature>
<keyword evidence="5 9" id="KW-0195">Cyclin</keyword>
<dbReference type="EMBL" id="QPFP01000029">
    <property type="protein sequence ID" value="TEB29023.1"/>
    <property type="molecule type" value="Genomic_DNA"/>
</dbReference>
<dbReference type="Gene3D" id="1.10.472.10">
    <property type="entry name" value="Cyclin-like"/>
    <property type="match status" value="2"/>
</dbReference>
<dbReference type="Pfam" id="PF00134">
    <property type="entry name" value="Cyclin_N"/>
    <property type="match status" value="1"/>
</dbReference>
<dbReference type="InterPro" id="IPR006671">
    <property type="entry name" value="Cyclin_N"/>
</dbReference>
<dbReference type="GO" id="GO:0016538">
    <property type="term" value="F:cyclin-dependent protein serine/threonine kinase regulator activity"/>
    <property type="evidence" value="ECO:0007669"/>
    <property type="project" value="InterPro"/>
</dbReference>
<dbReference type="FunFam" id="1.10.472.10:FF:000076">
    <property type="entry name" value="RNA polymerase II holoenzyme cyclin-like subunit"/>
    <property type="match status" value="1"/>
</dbReference>
<dbReference type="Proteomes" id="UP000298030">
    <property type="component" value="Unassembled WGS sequence"/>
</dbReference>
<dbReference type="PANTHER" id="PTHR10026">
    <property type="entry name" value="CYCLIN"/>
    <property type="match status" value="1"/>
</dbReference>
<name>A0A4Y7T4B4_COPMI</name>
<feature type="region of interest" description="Disordered" evidence="10">
    <location>
        <begin position="251"/>
        <end position="285"/>
    </location>
</feature>
<evidence type="ECO:0000256" key="3">
    <source>
        <dbReference type="ARBA" id="ARBA00022491"/>
    </source>
</evidence>
<dbReference type="InterPro" id="IPR013763">
    <property type="entry name" value="Cyclin-like_dom"/>
</dbReference>
<dbReference type="InterPro" id="IPR036915">
    <property type="entry name" value="Cyclin-like_sf"/>
</dbReference>
<keyword evidence="7" id="KW-0804">Transcription</keyword>
<keyword evidence="13" id="KW-1185">Reference proteome</keyword>
<evidence type="ECO:0000256" key="10">
    <source>
        <dbReference type="SAM" id="MobiDB-lite"/>
    </source>
</evidence>
<sequence>MATDFWASSHYKRWIVDRATLRQARRADLEYVDDAEHLDFLAFFFSNVVTKLGKKLGLRQRVIATATMFFRRFYLKNAYCETDPFFVISACIYVAAKAEESSVHIKNVISESKSLFGQTYGIKNFPSDNSKLAEMEFYLVDDLECDLVVYHPYRTLLALCKKEAESSGSSSSLFGEEGEEGEADEEWGTDDALRFWGTGHGQLVVSEAQLQSAWSIINDTYRSEICLLYPPHLLAIAAIYLSFIVHPYEKKTSTSGSQDDQKAPQPRRSSRQANNNSSNINFSTLATVGHSGSNPAFPSASSLSKFKPPPSLPAKPVFANPAITPSSSQPPPASSSASSHTGPSSTADPISFLANLNVSLPLIATIVQEMLSLYTLWDRYKDDVPESGISITSLPSRSNSFSDKKDKGRRGSIPITHLEQPSQGTESSPSSPPTPPAPPQVITPSFLLQVLMSMRETRLLDLARRGEGELLGLAPNQASQFTNTGHGLISPGGAGGYVVEGGGVNMGYGVMPQQGQGQMPAYVPVNKVLERAMNAGAGYG</sequence>
<evidence type="ECO:0000256" key="6">
    <source>
        <dbReference type="ARBA" id="ARBA00023159"/>
    </source>
</evidence>
<evidence type="ECO:0000259" key="11">
    <source>
        <dbReference type="SMART" id="SM00385"/>
    </source>
</evidence>
<protein>
    <recommendedName>
        <fullName evidence="11">Cyclin-like domain-containing protein</fullName>
    </recommendedName>
</protein>
<dbReference type="SMART" id="SM00385">
    <property type="entry name" value="CYCLIN"/>
    <property type="match status" value="1"/>
</dbReference>
<organism evidence="12 13">
    <name type="scientific">Coprinellus micaceus</name>
    <name type="common">Glistening ink-cap mushroom</name>
    <name type="synonym">Coprinus micaceus</name>
    <dbReference type="NCBI Taxonomy" id="71717"/>
    <lineage>
        <taxon>Eukaryota</taxon>
        <taxon>Fungi</taxon>
        <taxon>Dikarya</taxon>
        <taxon>Basidiomycota</taxon>
        <taxon>Agaricomycotina</taxon>
        <taxon>Agaricomycetes</taxon>
        <taxon>Agaricomycetidae</taxon>
        <taxon>Agaricales</taxon>
        <taxon>Agaricineae</taxon>
        <taxon>Psathyrellaceae</taxon>
        <taxon>Coprinellus</taxon>
    </lineage>
</organism>
<feature type="region of interest" description="Disordered" evidence="10">
    <location>
        <begin position="387"/>
        <end position="441"/>
    </location>
</feature>
<feature type="compositionally biased region" description="Low complexity" evidence="10">
    <location>
        <begin position="271"/>
        <end position="283"/>
    </location>
</feature>
<evidence type="ECO:0000256" key="9">
    <source>
        <dbReference type="RuleBase" id="RU000383"/>
    </source>
</evidence>
<comment type="caution">
    <text evidence="12">The sequence shown here is derived from an EMBL/GenBank/DDBJ whole genome shotgun (WGS) entry which is preliminary data.</text>
</comment>
<comment type="similarity">
    <text evidence="2">Belongs to the cyclin family. Cyclin C subfamily.</text>
</comment>
<dbReference type="InterPro" id="IPR043198">
    <property type="entry name" value="Cyclin/Ssn8"/>
</dbReference>
<evidence type="ECO:0000256" key="8">
    <source>
        <dbReference type="ARBA" id="ARBA00023242"/>
    </source>
</evidence>
<keyword evidence="6" id="KW-0010">Activator</keyword>
<dbReference type="SUPFAM" id="SSF47954">
    <property type="entry name" value="Cyclin-like"/>
    <property type="match status" value="2"/>
</dbReference>
<evidence type="ECO:0000256" key="5">
    <source>
        <dbReference type="ARBA" id="ARBA00023127"/>
    </source>
</evidence>
<gene>
    <name evidence="12" type="ORF">FA13DRAFT_1711382</name>
</gene>
<keyword evidence="4" id="KW-0805">Transcription regulation</keyword>
<comment type="subcellular location">
    <subcellularLocation>
        <location evidence="1">Nucleus</location>
    </subcellularLocation>
</comment>
<dbReference type="CDD" id="cd20513">
    <property type="entry name" value="CYCLIN_CCNC_rpt1"/>
    <property type="match status" value="1"/>
</dbReference>
<dbReference type="GO" id="GO:0006357">
    <property type="term" value="P:regulation of transcription by RNA polymerase II"/>
    <property type="evidence" value="ECO:0007669"/>
    <property type="project" value="InterPro"/>
</dbReference>